<evidence type="ECO:0000256" key="4">
    <source>
        <dbReference type="SAM" id="MobiDB-lite"/>
    </source>
</evidence>
<feature type="compositionally biased region" description="Basic and acidic residues" evidence="4">
    <location>
        <begin position="1"/>
        <end position="10"/>
    </location>
</feature>
<proteinExistence type="inferred from homology"/>
<dbReference type="PANTHER" id="PTHR12431:SF14">
    <property type="entry name" value="LD15323P"/>
    <property type="match status" value="1"/>
</dbReference>
<dbReference type="InterPro" id="IPR048767">
    <property type="entry name" value="SNX17-31_FERM_F2"/>
</dbReference>
<feature type="domain" description="Sortin nexin 17/31 FERM" evidence="6">
    <location>
        <begin position="179"/>
        <end position="239"/>
    </location>
</feature>
<dbReference type="GO" id="GO:0005769">
    <property type="term" value="C:early endosome"/>
    <property type="evidence" value="ECO:0007669"/>
    <property type="project" value="TreeGrafter"/>
</dbReference>
<accession>A0A7R9K4R6</accession>
<dbReference type="InterPro" id="IPR011993">
    <property type="entry name" value="PH-like_dom_sf"/>
</dbReference>
<dbReference type="CDD" id="cd13337">
    <property type="entry name" value="FERM-like_C_SNX17"/>
    <property type="match status" value="1"/>
</dbReference>
<evidence type="ECO:0000259" key="6">
    <source>
        <dbReference type="Pfam" id="PF21271"/>
    </source>
</evidence>
<dbReference type="Pfam" id="PF18116">
    <property type="entry name" value="SNX17_FERM_C"/>
    <property type="match status" value="1"/>
</dbReference>
<feature type="region of interest" description="Disordered" evidence="4">
    <location>
        <begin position="707"/>
        <end position="733"/>
    </location>
</feature>
<dbReference type="GO" id="GO:0035091">
    <property type="term" value="F:phosphatidylinositol binding"/>
    <property type="evidence" value="ECO:0007669"/>
    <property type="project" value="TreeGrafter"/>
</dbReference>
<dbReference type="EMBL" id="OE843498">
    <property type="protein sequence ID" value="CAD7603277.1"/>
    <property type="molecule type" value="Genomic_DNA"/>
</dbReference>
<evidence type="ECO:0000256" key="2">
    <source>
        <dbReference type="ARBA" id="ARBA00022448"/>
    </source>
</evidence>
<feature type="region of interest" description="Disordered" evidence="4">
    <location>
        <begin position="1"/>
        <end position="21"/>
    </location>
</feature>
<protein>
    <submittedName>
        <fullName evidence="8">Uncharacterized protein</fullName>
    </submittedName>
</protein>
<sequence>MESRQRESRWDVGWSPGNVSRGGRKDGVPAINHCVIYPPLLPGLVQWGKQGLPIGACKREIECPSREPIEIGVLIGAEYSGEIVTDGSENMDCGAVQTVECGARPMQKVCQQINLPVVYVYYFSLFLIKREEDGSITDLLCCLSYVVVLRKLQDFESPYISQKSIKGVNRVTLRKSYWDPGYDLELMSDSVALNLLYVQTVADVEHGWVLTNKETQQRLALLQARGAKQEYLELARELKYYGFLQFRSCFCDYPQPGSMVVVSVGNRELNLRVRFGDNQEMKEGSFKVTRMRCWRITTLHNKAAKLNDSPITTSHQLSFEYLMSKDKLQWITIASEQAILMSICLQSMVDELLLKKTGIKRKQSLAGEGNHILQYFKMTIQCCPLYIPNFIRWHVAMLLTSLRQNYLEICEQSSIQEELKKFDFNETRLDSFLFNIFINAKACKALLSFSTIIFTMFHGNSAVERGFSVNKECLVENMKERSLISKRSIYSVVHSKQSNMKSLPTVDIGFAASSALKGIKDIKILQFRGDCQKFLVDLFNKLLHKCPLSYKIIKGASCLSSALMLNPSVRTYRITSALEVLLDKKHLSSGQADVVKRDYLDFVTKQEVIDYLKQFTSSECLVENLHEDSLIAPRVTYDAVTAAGELLNMTISNKMIHAVRNASGIRKEALEKKKKIELGNSVRKNSWSYMKRDGSSQLISISQSVSSDDIGSSVNTMNGGVKESSKTESSSSIKKLSEKLSSVSLKSSSSKQLVLSHPFVENDAFEGIGDDDL</sequence>
<dbReference type="Gene3D" id="2.30.29.30">
    <property type="entry name" value="Pleckstrin-homology domain (PH domain)/Phosphotyrosine-binding domain (PTB)"/>
    <property type="match status" value="1"/>
</dbReference>
<dbReference type="GO" id="GO:0032456">
    <property type="term" value="P:endocytic recycling"/>
    <property type="evidence" value="ECO:0007669"/>
    <property type="project" value="TreeGrafter"/>
</dbReference>
<dbReference type="InterPro" id="IPR048763">
    <property type="entry name" value="SNX17-31_FERM_F1"/>
</dbReference>
<dbReference type="Pfam" id="PF21271">
    <property type="entry name" value="SNX17-31_F2_FERM"/>
    <property type="match status" value="1"/>
</dbReference>
<evidence type="ECO:0000256" key="1">
    <source>
        <dbReference type="ARBA" id="ARBA00010883"/>
    </source>
</evidence>
<name>A0A7R9K4R6_TIMGE</name>
<dbReference type="Gene3D" id="1.20.80.60">
    <property type="match status" value="1"/>
</dbReference>
<dbReference type="FunFam" id="1.20.80.60:FF:000001">
    <property type="entry name" value="Sorting nexin-17 isoform1"/>
    <property type="match status" value="1"/>
</dbReference>
<feature type="domain" description="Sorting nexin-17/31 FERM" evidence="5">
    <location>
        <begin position="242"/>
        <end position="353"/>
    </location>
</feature>
<gene>
    <name evidence="8" type="ORF">TGEB3V08_LOCUS8705</name>
</gene>
<evidence type="ECO:0000313" key="8">
    <source>
        <dbReference type="EMBL" id="CAD7603277.1"/>
    </source>
</evidence>
<dbReference type="Pfam" id="PF21273">
    <property type="entry name" value="SNX17-27-31_F1_FERM"/>
    <property type="match status" value="1"/>
</dbReference>
<dbReference type="InterPro" id="IPR040842">
    <property type="entry name" value="SNX17/31_FERM"/>
</dbReference>
<feature type="domain" description="Sortin nexin 17/31 FERM" evidence="7">
    <location>
        <begin position="98"/>
        <end position="178"/>
    </location>
</feature>
<organism evidence="8">
    <name type="scientific">Timema genevievae</name>
    <name type="common">Walking stick</name>
    <dbReference type="NCBI Taxonomy" id="629358"/>
    <lineage>
        <taxon>Eukaryota</taxon>
        <taxon>Metazoa</taxon>
        <taxon>Ecdysozoa</taxon>
        <taxon>Arthropoda</taxon>
        <taxon>Hexapoda</taxon>
        <taxon>Insecta</taxon>
        <taxon>Pterygota</taxon>
        <taxon>Neoptera</taxon>
        <taxon>Polyneoptera</taxon>
        <taxon>Phasmatodea</taxon>
        <taxon>Timematodea</taxon>
        <taxon>Timematoidea</taxon>
        <taxon>Timematidae</taxon>
        <taxon>Timema</taxon>
    </lineage>
</organism>
<keyword evidence="2" id="KW-0813">Transport</keyword>
<reference evidence="8" key="1">
    <citation type="submission" date="2020-11" db="EMBL/GenBank/DDBJ databases">
        <authorList>
            <person name="Tran Van P."/>
        </authorList>
    </citation>
    <scope>NUCLEOTIDE SEQUENCE</scope>
</reference>
<comment type="similarity">
    <text evidence="1">Belongs to the sorting nexin family.</text>
</comment>
<dbReference type="GO" id="GO:0006886">
    <property type="term" value="P:intracellular protein transport"/>
    <property type="evidence" value="ECO:0007669"/>
    <property type="project" value="TreeGrafter"/>
</dbReference>
<dbReference type="InterPro" id="IPR037836">
    <property type="entry name" value="SNX17_FERM-like_dom"/>
</dbReference>
<evidence type="ECO:0000256" key="3">
    <source>
        <dbReference type="ARBA" id="ARBA00022927"/>
    </source>
</evidence>
<dbReference type="FunFam" id="2.30.29.30:FF:000145">
    <property type="entry name" value="Sorting nexin-17 isoform1"/>
    <property type="match status" value="1"/>
</dbReference>
<evidence type="ECO:0000259" key="5">
    <source>
        <dbReference type="Pfam" id="PF18116"/>
    </source>
</evidence>
<keyword evidence="3" id="KW-0653">Protein transport</keyword>
<dbReference type="PANTHER" id="PTHR12431">
    <property type="entry name" value="SORTING NEXIN 17 AND 27"/>
    <property type="match status" value="1"/>
</dbReference>
<dbReference type="AlphaFoldDB" id="A0A7R9K4R6"/>
<dbReference type="Gene3D" id="3.10.20.90">
    <property type="entry name" value="Phosphatidylinositol 3-kinase Catalytic Subunit, Chain A, domain 1"/>
    <property type="match status" value="1"/>
</dbReference>
<evidence type="ECO:0000259" key="7">
    <source>
        <dbReference type="Pfam" id="PF21273"/>
    </source>
</evidence>